<dbReference type="EC" id="2.7.7.6" evidence="19"/>
<dbReference type="Gene3D" id="1.10.132.30">
    <property type="match status" value="1"/>
</dbReference>
<dbReference type="FunFam" id="2.40.40.20:FF:000019">
    <property type="entry name" value="DNA-directed RNA polymerase II subunit RPB1"/>
    <property type="match status" value="1"/>
</dbReference>
<dbReference type="InterPro" id="IPR007080">
    <property type="entry name" value="RNA_pol_Rpb1_1"/>
</dbReference>
<protein>
    <recommendedName>
        <fullName evidence="19">DNA-directed RNA polymerase subunit</fullName>
        <ecNumber evidence="19">2.7.7.6</ecNumber>
    </recommendedName>
</protein>
<accession>A0A8H7U739</accession>
<comment type="subunit">
    <text evidence="4">Component of the RNA polymerase III (Pol III) complex consisting of 17 subunits.</text>
</comment>
<dbReference type="InterPro" id="IPR000009">
    <property type="entry name" value="PP2A_PR55"/>
</dbReference>
<dbReference type="InterPro" id="IPR018067">
    <property type="entry name" value="PP2A_PR55_CS"/>
</dbReference>
<evidence type="ECO:0000256" key="14">
    <source>
        <dbReference type="ARBA" id="ARBA00023163"/>
    </source>
</evidence>
<keyword evidence="6" id="KW-0597">Phosphoprotein</keyword>
<comment type="subcellular location">
    <subcellularLocation>
        <location evidence="1">Nucleus</location>
    </subcellularLocation>
</comment>
<dbReference type="InterPro" id="IPR015943">
    <property type="entry name" value="WD40/YVTN_repeat-like_dom_sf"/>
</dbReference>
<dbReference type="InterPro" id="IPR035698">
    <property type="entry name" value="RNAP_III_Rpc1_C"/>
</dbReference>
<dbReference type="PANTHER" id="PTHR48446">
    <property type="entry name" value="DNA-DIRECTED RNA POLYMERASE SUBUNIT BETA' N-TERMINAL SECTION"/>
    <property type="match status" value="1"/>
</dbReference>
<keyword evidence="8 19" id="KW-0808">Transferase</keyword>
<keyword evidence="12" id="KW-0862">Zinc</keyword>
<dbReference type="GO" id="GO:0003677">
    <property type="term" value="F:DNA binding"/>
    <property type="evidence" value="ECO:0007669"/>
    <property type="project" value="InterPro"/>
</dbReference>
<evidence type="ECO:0000256" key="18">
    <source>
        <dbReference type="ARBA" id="ARBA00058108"/>
    </source>
</evidence>
<dbReference type="Pfam" id="PF00623">
    <property type="entry name" value="RNA_pol_Rpb1_2"/>
    <property type="match status" value="1"/>
</dbReference>
<dbReference type="GO" id="GO:0005634">
    <property type="term" value="C:nucleus"/>
    <property type="evidence" value="ECO:0007669"/>
    <property type="project" value="UniProtKB-SubCell"/>
</dbReference>
<evidence type="ECO:0000259" key="20">
    <source>
        <dbReference type="SMART" id="SM00663"/>
    </source>
</evidence>
<feature type="domain" description="RNA polymerase N-terminal" evidence="20">
    <location>
        <begin position="681"/>
        <end position="984"/>
    </location>
</feature>
<evidence type="ECO:0000256" key="8">
    <source>
        <dbReference type="ARBA" id="ARBA00022679"/>
    </source>
</evidence>
<dbReference type="SMART" id="SM00320">
    <property type="entry name" value="WD40"/>
    <property type="match status" value="7"/>
</dbReference>
<dbReference type="InterPro" id="IPR044893">
    <property type="entry name" value="RNA_pol_Rpb1_clamp_domain"/>
</dbReference>
<keyword evidence="22" id="KW-1185">Reference proteome</keyword>
<dbReference type="InterPro" id="IPR001680">
    <property type="entry name" value="WD40_rpt"/>
</dbReference>
<dbReference type="Gene3D" id="4.10.860.120">
    <property type="entry name" value="RNA polymerase II, clamp domain"/>
    <property type="match status" value="1"/>
</dbReference>
<dbReference type="FunFam" id="1.10.132.30:FF:000001">
    <property type="entry name" value="DNA-directed RNA polymerase subunit"/>
    <property type="match status" value="1"/>
</dbReference>
<keyword evidence="11" id="KW-0677">Repeat</keyword>
<dbReference type="InterPro" id="IPR007083">
    <property type="entry name" value="RNA_pol_Rpb1_4"/>
</dbReference>
<dbReference type="PROSITE" id="PS01024">
    <property type="entry name" value="PR55_1"/>
    <property type="match status" value="1"/>
</dbReference>
<dbReference type="GO" id="GO:0019888">
    <property type="term" value="F:protein phosphatase regulator activity"/>
    <property type="evidence" value="ECO:0007669"/>
    <property type="project" value="InterPro"/>
</dbReference>
<evidence type="ECO:0000256" key="6">
    <source>
        <dbReference type="ARBA" id="ARBA00022553"/>
    </source>
</evidence>
<dbReference type="InterPro" id="IPR007066">
    <property type="entry name" value="RNA_pol_Rpb1_3"/>
</dbReference>
<dbReference type="PRINTS" id="PR00600">
    <property type="entry name" value="PP2APR55"/>
</dbReference>
<dbReference type="InterPro" id="IPR042102">
    <property type="entry name" value="RNA_pol_Rpb1_3_sf"/>
</dbReference>
<dbReference type="InterPro" id="IPR035697">
    <property type="entry name" value="RNAP_III_RPC1_N"/>
</dbReference>
<proteinExistence type="inferred from homology"/>
<comment type="similarity">
    <text evidence="3">Belongs to the phosphatase 2A regulatory subunit B family.</text>
</comment>
<dbReference type="GO" id="GO:0000159">
    <property type="term" value="C:protein phosphatase type 2A complex"/>
    <property type="evidence" value="ECO:0007669"/>
    <property type="project" value="InterPro"/>
</dbReference>
<keyword evidence="9 19" id="KW-0548">Nucleotidyltransferase</keyword>
<dbReference type="SUPFAM" id="SSF64484">
    <property type="entry name" value="beta and beta-prime subunits of DNA dependent RNA-polymerase"/>
    <property type="match status" value="1"/>
</dbReference>
<evidence type="ECO:0000256" key="17">
    <source>
        <dbReference type="ARBA" id="ARBA00055525"/>
    </source>
</evidence>
<dbReference type="Pfam" id="PF04983">
    <property type="entry name" value="RNA_pol_Rpb1_3"/>
    <property type="match status" value="1"/>
</dbReference>
<dbReference type="GO" id="GO:0006351">
    <property type="term" value="P:DNA-templated transcription"/>
    <property type="evidence" value="ECO:0007669"/>
    <property type="project" value="InterPro"/>
</dbReference>
<evidence type="ECO:0000256" key="15">
    <source>
        <dbReference type="ARBA" id="ARBA00023242"/>
    </source>
</evidence>
<dbReference type="InterPro" id="IPR000722">
    <property type="entry name" value="RNA_pol_asu"/>
</dbReference>
<dbReference type="InterPro" id="IPR036322">
    <property type="entry name" value="WD40_repeat_dom_sf"/>
</dbReference>
<comment type="function">
    <text evidence="17">Phosphatase 2A affects a variety of biological processes in the cell such as transcription, cell cycle progression and cellular morphogenesis, and provides an initial identification of critical substrates for this phosphatase. The regulatory subunit may direct the catalytic subunit to distinct, albeit overlapping, subsets of substrates.</text>
</comment>
<evidence type="ECO:0000256" key="13">
    <source>
        <dbReference type="ARBA" id="ARBA00022842"/>
    </source>
</evidence>
<evidence type="ECO:0000313" key="21">
    <source>
        <dbReference type="EMBL" id="KAG2173016.1"/>
    </source>
</evidence>
<dbReference type="Gene3D" id="6.20.50.80">
    <property type="match status" value="1"/>
</dbReference>
<organism evidence="21 22">
    <name type="scientific">Umbelopsis vinacea</name>
    <dbReference type="NCBI Taxonomy" id="44442"/>
    <lineage>
        <taxon>Eukaryota</taxon>
        <taxon>Fungi</taxon>
        <taxon>Fungi incertae sedis</taxon>
        <taxon>Mucoromycota</taxon>
        <taxon>Mucoromycotina</taxon>
        <taxon>Umbelopsidomycetes</taxon>
        <taxon>Umbelopsidales</taxon>
        <taxon>Umbelopsidaceae</taxon>
        <taxon>Umbelopsis</taxon>
    </lineage>
</organism>
<keyword evidence="7" id="KW-0853">WD repeat</keyword>
<dbReference type="FunFam" id="1.10.150.390:FF:000004">
    <property type="entry name" value="DNA-directed RNA polymerase subunit"/>
    <property type="match status" value="1"/>
</dbReference>
<comment type="similarity">
    <text evidence="2 19">Belongs to the RNA polymerase beta' chain family.</text>
</comment>
<dbReference type="Proteomes" id="UP000612746">
    <property type="component" value="Unassembled WGS sequence"/>
</dbReference>
<dbReference type="GO" id="GO:1902531">
    <property type="term" value="P:regulation of intracellular signal transduction"/>
    <property type="evidence" value="ECO:0007669"/>
    <property type="project" value="UniProtKB-ARBA"/>
</dbReference>
<evidence type="ECO:0000256" key="1">
    <source>
        <dbReference type="ARBA" id="ARBA00004123"/>
    </source>
</evidence>
<dbReference type="CDD" id="cd02736">
    <property type="entry name" value="RNAP_III_Rpc1_C"/>
    <property type="match status" value="1"/>
</dbReference>
<reference evidence="21" key="1">
    <citation type="submission" date="2020-12" db="EMBL/GenBank/DDBJ databases">
        <title>Metabolic potential, ecology and presence of endohyphal bacteria is reflected in genomic diversity of Mucoromycotina.</title>
        <authorList>
            <person name="Muszewska A."/>
            <person name="Okrasinska A."/>
            <person name="Steczkiewicz K."/>
            <person name="Drgas O."/>
            <person name="Orlowska M."/>
            <person name="Perlinska-Lenart U."/>
            <person name="Aleksandrzak-Piekarczyk T."/>
            <person name="Szatraj K."/>
            <person name="Zielenkiewicz U."/>
            <person name="Pilsyk S."/>
            <person name="Malc E."/>
            <person name="Mieczkowski P."/>
            <person name="Kruszewska J.S."/>
            <person name="Biernat P."/>
            <person name="Pawlowska J."/>
        </authorList>
    </citation>
    <scope>NUCLEOTIDE SEQUENCE</scope>
    <source>
        <strain evidence="21">WA0000051536</strain>
    </source>
</reference>
<keyword evidence="10" id="KW-0479">Metal-binding</keyword>
<dbReference type="FunFam" id="3.30.1490.180:FF:000002">
    <property type="entry name" value="DNA-directed RNA polymerase subunit"/>
    <property type="match status" value="1"/>
</dbReference>
<keyword evidence="5 19" id="KW-0240">DNA-directed RNA polymerase</keyword>
<dbReference type="Pfam" id="PF04998">
    <property type="entry name" value="RNA_pol_Rpb1_5"/>
    <property type="match status" value="1"/>
</dbReference>
<dbReference type="Pfam" id="PF04997">
    <property type="entry name" value="RNA_pol_Rpb1_1"/>
    <property type="match status" value="1"/>
</dbReference>
<sequence length="1844" mass="207524">MAEPEHNWKFAQCFGDKGDSDDITEADIISTVEFDHTGDYLATGDKGGRVVLFERNESKRGCEYKFHTEFQSHEPEFDYLKSLEIEEKINKIKWCRRQNAAHFLLSTNDKTIKLWKVFEKTLKIVQETPLHQDGIMLRPSLPTSNNLGGSPISAGNLRLPKLTHHDTIIAAVPRKIYANAHAYHINSISINSDGETYISADDLRINLWNLDVSDQSFNIVDIKPVNMEELTEVITAAEFHPLHCNLFMYSSSKGTIKLGDMRESALCDQHSKVFEEEEDPSNKSFFSEIISSISDVKFSKDGRYILSRDYLTLKLWDINMESKPVKTINIHDHLRNKLCDLYENDCIFDKFECTFSGDGSSVLTGSYNNYFHIYDHEGKSDITLQADKSAFKAKRVGSAKNKMTMTGNRKRDDFNVDAIDFNKKILHASWHPKENSIAVAATNNLFIFTKHIQFGVLSPQEMVKIAEFEVTQRDLYNMPDRTPVKHGVLDLRLGTSSKVGTCETCGQKMADCAGHFGYIKLVLPVFHIGYFKAIIAILQEICKTCSRVMLDETDRRAYLKRLRTPGMDNLTRERVVKAINTRCRKHNNCPHCGALNGTVKKVGALKITHDLFKKDSKRNEKLKIDFEKTFAESIKTMPEIKSHINKAQDDMNPLKVLKLFQRISPEDCELLGLNPAHGRPELYIWQYLPVPPVCIRPSVPQDDGSSNEDDLTAKLTEIVFTNAIIRAGLEKGITIMNLMEQWEFLQLTAAMYINSELPGVPSANMGKPSRGLCQRLKGKQGRFRGNLSGKRVDFSGRTVISPDPNMRIDQVAVPERVAKILTYPERVFEHNIHRLRQHVINGPDIHPGANYVQFAGSGFKKFLKFGNRQYIAAELKIGDIVERHLSDNDVVLFNRQPSLHRMSIMAHYAKVKPWRTFRFNECVCAPYNADFDGDEMNMHLPQTEEAKTEAIELMGVKNNLVTPRNGEPLIAATQDFITAAYLITRKDRFYTRAMFVQVCSMMGDAELKVTIPPPAIWKPQRLWTGKQIFNILFRPNTESNIIINLETKTKSFIKSDKRANDLCPADGWLVIRNSEIMCGLMDKATVGDGNKNSVFYIVLRDYGPIESAKCMNRLAKLCARWLANQGFSIGISDVTPGERLRNIKDEQIATAYKKCDDVIHQLETGQLETMAGCDEEQTMESQVSGILSEVRGALGKVCMTELNNHNAPSIMARCGSKGSQINVSQMVACVGQQIISGTRIPNGFQDRSLPHFLKNSKQPAAKGFVRNSFFTGLTPYEFLFHAISGREGLVDTAVKTAETGYMARRLMKAFEDLTTFYDLSVRNSEGAIVQFRYGDDGLDPMTIEGDGIPVEYERNMNHIRNSIGIHVGDAALLPWQIMHITEEELKRPIWKANCMESFIQSTLKFIRNNVADRLVKIRQMYKLQAGLAMPSEDYMDIDIDEDITDDVKAIVNNKYTVTERQLRGFLNVCLSKYMKAKIEPGTAVGAIGAQSIGEPGTQMTLKTFHFAGVASMNITLGVPRIKEIINASKIISTPIITAHLVSDRDVRAARVVKARIEKTTLGEIAEYIEDVFTPNDCYLAIKIDMSAISKLQLETNVNEIADCIANAPKLKIGKSVYSSPPDMIRVQISADPDDKSKEPLYFKMQRLKRALPHIIIKGLPSVVRAVISEKEGGSGEKELAVEGYGLLQVMTTDGIIGRLTTSNHIMEVAQVLGIEAARNTIIHEIQFTMDKHGMTIDPRHVMLLGDIMTSKGEVLGITRFGISKMKDSVLMLASFEKTTDHLFDASLYSKRDAIEGVSEKIIMGIPMSIGTGLFKLVRQTEQDNILPPRKLLFDHPTNHIALKA</sequence>
<evidence type="ECO:0000256" key="7">
    <source>
        <dbReference type="ARBA" id="ARBA00022574"/>
    </source>
</evidence>
<evidence type="ECO:0000256" key="10">
    <source>
        <dbReference type="ARBA" id="ARBA00022723"/>
    </source>
</evidence>
<dbReference type="PANTHER" id="PTHR48446:SF1">
    <property type="entry name" value="DNA-DIRECTED RNA POLYMERASE SUBUNIT BETA' N-TERMINAL SECTION"/>
    <property type="match status" value="1"/>
</dbReference>
<comment type="catalytic activity">
    <reaction evidence="16 19">
        <text>RNA(n) + a ribonucleoside 5'-triphosphate = RNA(n+1) + diphosphate</text>
        <dbReference type="Rhea" id="RHEA:21248"/>
        <dbReference type="Rhea" id="RHEA-COMP:14527"/>
        <dbReference type="Rhea" id="RHEA-COMP:17342"/>
        <dbReference type="ChEBI" id="CHEBI:33019"/>
        <dbReference type="ChEBI" id="CHEBI:61557"/>
        <dbReference type="ChEBI" id="CHEBI:140395"/>
        <dbReference type="EC" id="2.7.7.6"/>
    </reaction>
</comment>
<dbReference type="Gene3D" id="1.10.150.390">
    <property type="match status" value="1"/>
</dbReference>
<evidence type="ECO:0000256" key="5">
    <source>
        <dbReference type="ARBA" id="ARBA00022478"/>
    </source>
</evidence>
<dbReference type="InterPro" id="IPR015700">
    <property type="entry name" value="RPC1"/>
</dbReference>
<dbReference type="Gene3D" id="3.30.1490.180">
    <property type="entry name" value="RNA polymerase ii"/>
    <property type="match status" value="1"/>
</dbReference>
<evidence type="ECO:0000256" key="12">
    <source>
        <dbReference type="ARBA" id="ARBA00022833"/>
    </source>
</evidence>
<dbReference type="NCBIfam" id="NF006336">
    <property type="entry name" value="PRK08566.1"/>
    <property type="match status" value="1"/>
</dbReference>
<name>A0A8H7U739_9FUNG</name>
<dbReference type="Gene3D" id="2.130.10.10">
    <property type="entry name" value="YVTN repeat-like/Quinoprotein amine dehydrogenase"/>
    <property type="match status" value="2"/>
</dbReference>
<evidence type="ECO:0000256" key="3">
    <source>
        <dbReference type="ARBA" id="ARBA00008259"/>
    </source>
</evidence>
<comment type="function">
    <text evidence="18">DNA-dependent RNA polymerase catalyzes the transcription of DNA into RNA using the four ribonucleoside triphosphates as substrates. Largest and catalytic core component of RNA polymerase III which synthesizes small RNAs, such as 5S rRNA and tRNAs. Forms the polymerase active center together with the second largest subunit. A single-stranded DNA template strand of the promoter is positioned within the central active site cleft of Pol III. A bridging helix emanates from RPC1 and crosses the cleft near the catalytic site and is thought to promote translocation of Pol III by acting as a ratchet that moves the RNA-DNA hybrid through the active site by switching from straight to bent conformations at each step of nucleotide addition.</text>
</comment>
<dbReference type="InterPro" id="IPR007081">
    <property type="entry name" value="RNA_pol_Rpb1_5"/>
</dbReference>
<comment type="caution">
    <text evidence="21">The sequence shown here is derived from an EMBL/GenBank/DDBJ whole genome shotgun (WGS) entry which is preliminary data.</text>
</comment>
<dbReference type="FunFam" id="1.10.274.100:FF:000008">
    <property type="entry name" value="DNA-directed RNA polymerase subunit"/>
    <property type="match status" value="1"/>
</dbReference>
<evidence type="ECO:0000256" key="16">
    <source>
        <dbReference type="ARBA" id="ARBA00048552"/>
    </source>
</evidence>
<dbReference type="GO" id="GO:0003899">
    <property type="term" value="F:DNA-directed RNA polymerase activity"/>
    <property type="evidence" value="ECO:0007669"/>
    <property type="project" value="UniProtKB-EC"/>
</dbReference>
<dbReference type="SMART" id="SM00663">
    <property type="entry name" value="RPOLA_N"/>
    <property type="match status" value="1"/>
</dbReference>
<keyword evidence="15" id="KW-0539">Nucleus</keyword>
<dbReference type="Gene3D" id="1.10.274.100">
    <property type="entry name" value="RNA polymerase Rpb1, domain 3"/>
    <property type="match status" value="1"/>
</dbReference>
<dbReference type="PROSITE" id="PS01025">
    <property type="entry name" value="PR55_2"/>
    <property type="match status" value="1"/>
</dbReference>
<dbReference type="InterPro" id="IPR006592">
    <property type="entry name" value="RNA_pol_N"/>
</dbReference>
<evidence type="ECO:0000313" key="22">
    <source>
        <dbReference type="Proteomes" id="UP000612746"/>
    </source>
</evidence>
<dbReference type="InterPro" id="IPR038120">
    <property type="entry name" value="Rpb1_funnel_sf"/>
</dbReference>
<dbReference type="GO" id="GO:0046872">
    <property type="term" value="F:metal ion binding"/>
    <property type="evidence" value="ECO:0007669"/>
    <property type="project" value="UniProtKB-KW"/>
</dbReference>
<evidence type="ECO:0000256" key="11">
    <source>
        <dbReference type="ARBA" id="ARBA00022737"/>
    </source>
</evidence>
<dbReference type="OrthoDB" id="270392at2759"/>
<gene>
    <name evidence="21" type="ORF">INT44_006989</name>
</gene>
<dbReference type="Gene3D" id="6.10.250.2940">
    <property type="match status" value="1"/>
</dbReference>
<dbReference type="GO" id="GO:0010972">
    <property type="term" value="P:negative regulation of G2/M transition of mitotic cell cycle"/>
    <property type="evidence" value="ECO:0007669"/>
    <property type="project" value="UniProtKB-ARBA"/>
</dbReference>
<dbReference type="SUPFAM" id="SSF50978">
    <property type="entry name" value="WD40 repeat-like"/>
    <property type="match status" value="1"/>
</dbReference>
<dbReference type="FunFam" id="2.130.10.10:FF:000174">
    <property type="entry name" value="Protein phosphatase PP2A regulatory subunit B"/>
    <property type="match status" value="1"/>
</dbReference>
<evidence type="ECO:0000256" key="19">
    <source>
        <dbReference type="RuleBase" id="RU004279"/>
    </source>
</evidence>
<evidence type="ECO:0000256" key="2">
    <source>
        <dbReference type="ARBA" id="ARBA00006460"/>
    </source>
</evidence>
<dbReference type="EMBL" id="JAEPRA010000020">
    <property type="protein sequence ID" value="KAG2173016.1"/>
    <property type="molecule type" value="Genomic_DNA"/>
</dbReference>
<dbReference type="Pfam" id="PF05000">
    <property type="entry name" value="RNA_pol_Rpb1_4"/>
    <property type="match status" value="1"/>
</dbReference>
<keyword evidence="14 19" id="KW-0804">Transcription</keyword>
<keyword evidence="13" id="KW-0460">Magnesium</keyword>
<dbReference type="Gene3D" id="2.40.40.20">
    <property type="match status" value="1"/>
</dbReference>
<dbReference type="FunFam" id="2.130.10.10:FF:000189">
    <property type="entry name" value="Protein phosphatase PP2A regulatory subunit B"/>
    <property type="match status" value="1"/>
</dbReference>
<dbReference type="CDD" id="cd02583">
    <property type="entry name" value="RNAP_III_RPC1_N"/>
    <property type="match status" value="1"/>
</dbReference>
<dbReference type="FunFam" id="4.10.860.120:FF:000004">
    <property type="entry name" value="DNA-directed RNA polymerase subunit"/>
    <property type="match status" value="1"/>
</dbReference>
<dbReference type="GO" id="GO:0000428">
    <property type="term" value="C:DNA-directed RNA polymerase complex"/>
    <property type="evidence" value="ECO:0007669"/>
    <property type="project" value="UniProtKB-KW"/>
</dbReference>
<evidence type="ECO:0000256" key="4">
    <source>
        <dbReference type="ARBA" id="ARBA00011206"/>
    </source>
</evidence>
<evidence type="ECO:0000256" key="9">
    <source>
        <dbReference type="ARBA" id="ARBA00022695"/>
    </source>
</evidence>